<dbReference type="RefSeq" id="WP_145865319.1">
    <property type="nucleotide sequence ID" value="NZ_CANLZE010000002.1"/>
</dbReference>
<dbReference type="GeneID" id="83881218"/>
<protein>
    <submittedName>
        <fullName evidence="1">Uncharacterized protein</fullName>
    </submittedName>
</protein>
<accession>A0A0P1I9A1</accession>
<sequence>MAIARGMPTASGFMELCTGTGPVMMPVDAEGNPTGPSHICPEFSLSLMEALSPVPVVALPLDSRGQKIGHAYEVSLRVIRPIEASARAPPFVV</sequence>
<gene>
    <name evidence="1" type="ORF">PH7735_02190</name>
</gene>
<proteinExistence type="predicted"/>
<dbReference type="STRING" id="1715693.PH7735_02190"/>
<dbReference type="AlphaFoldDB" id="A0A0P1I9A1"/>
<reference evidence="2" key="1">
    <citation type="submission" date="2015-09" db="EMBL/GenBank/DDBJ databases">
        <authorList>
            <person name="Rodrigo-Torres Lidia"/>
            <person name="Arahal R.David."/>
        </authorList>
    </citation>
    <scope>NUCLEOTIDE SEQUENCE [LARGE SCALE GENOMIC DNA]</scope>
    <source>
        <strain evidence="2">CECT 7735</strain>
    </source>
</reference>
<organism evidence="1 2">
    <name type="scientific">Shimia thalassica</name>
    <dbReference type="NCBI Taxonomy" id="1715693"/>
    <lineage>
        <taxon>Bacteria</taxon>
        <taxon>Pseudomonadati</taxon>
        <taxon>Pseudomonadota</taxon>
        <taxon>Alphaproteobacteria</taxon>
        <taxon>Rhodobacterales</taxon>
        <taxon>Roseobacteraceae</taxon>
    </lineage>
</organism>
<dbReference type="Proteomes" id="UP000051870">
    <property type="component" value="Unassembled WGS sequence"/>
</dbReference>
<evidence type="ECO:0000313" key="1">
    <source>
        <dbReference type="EMBL" id="CUJ99324.1"/>
    </source>
</evidence>
<dbReference type="EMBL" id="CYTW01000002">
    <property type="protein sequence ID" value="CUJ99324.1"/>
    <property type="molecule type" value="Genomic_DNA"/>
</dbReference>
<keyword evidence="2" id="KW-1185">Reference proteome</keyword>
<evidence type="ECO:0000313" key="2">
    <source>
        <dbReference type="Proteomes" id="UP000051870"/>
    </source>
</evidence>
<name>A0A0P1I9A1_9RHOB</name>